<sequence length="157" mass="16952">MWDAFNSILLKVQDKFARKKEMAAAKIVVQEVQANMDLLDDLIAGTIVDLAAERANLENKELHEALKELEDKAVSDFSIGKLDLPQLSEASVQPLQVNLDLVAQPAVDQLEGDVTLVATGGTQEVEKSGALPDVESEGPKEMEVEGVQQVAAKDQAT</sequence>
<dbReference type="AlphaFoldDB" id="A0ABD1A0S0"/>
<evidence type="ECO:0000313" key="2">
    <source>
        <dbReference type="EMBL" id="KAL1194895.1"/>
    </source>
</evidence>
<name>A0ABD1A0S0_CARAN</name>
<organism evidence="2 3">
    <name type="scientific">Cardamine amara subsp. amara</name>
    <dbReference type="NCBI Taxonomy" id="228776"/>
    <lineage>
        <taxon>Eukaryota</taxon>
        <taxon>Viridiplantae</taxon>
        <taxon>Streptophyta</taxon>
        <taxon>Embryophyta</taxon>
        <taxon>Tracheophyta</taxon>
        <taxon>Spermatophyta</taxon>
        <taxon>Magnoliopsida</taxon>
        <taxon>eudicotyledons</taxon>
        <taxon>Gunneridae</taxon>
        <taxon>Pentapetalae</taxon>
        <taxon>rosids</taxon>
        <taxon>malvids</taxon>
        <taxon>Brassicales</taxon>
        <taxon>Brassicaceae</taxon>
        <taxon>Cardamineae</taxon>
        <taxon>Cardamine</taxon>
    </lineage>
</organism>
<feature type="region of interest" description="Disordered" evidence="1">
    <location>
        <begin position="121"/>
        <end position="157"/>
    </location>
</feature>
<dbReference type="EMBL" id="JBANAX010000741">
    <property type="protein sequence ID" value="KAL1194895.1"/>
    <property type="molecule type" value="Genomic_DNA"/>
</dbReference>
<proteinExistence type="predicted"/>
<comment type="caution">
    <text evidence="2">The sequence shown here is derived from an EMBL/GenBank/DDBJ whole genome shotgun (WGS) entry which is preliminary data.</text>
</comment>
<gene>
    <name evidence="2" type="ORF">V5N11_020019</name>
</gene>
<evidence type="ECO:0000256" key="1">
    <source>
        <dbReference type="SAM" id="MobiDB-lite"/>
    </source>
</evidence>
<dbReference type="Proteomes" id="UP001558713">
    <property type="component" value="Unassembled WGS sequence"/>
</dbReference>
<dbReference type="InterPro" id="IPR012436">
    <property type="entry name" value="DUF1633"/>
</dbReference>
<protein>
    <submittedName>
        <fullName evidence="2">Uncharacterized protein</fullName>
    </submittedName>
</protein>
<keyword evidence="3" id="KW-1185">Reference proteome</keyword>
<evidence type="ECO:0000313" key="3">
    <source>
        <dbReference type="Proteomes" id="UP001558713"/>
    </source>
</evidence>
<accession>A0ABD1A0S0</accession>
<dbReference type="Pfam" id="PF07794">
    <property type="entry name" value="DUF1633"/>
    <property type="match status" value="1"/>
</dbReference>
<reference evidence="2 3" key="1">
    <citation type="submission" date="2024-04" db="EMBL/GenBank/DDBJ databases">
        <title>Genome assembly C_amara_ONT_v2.</title>
        <authorList>
            <person name="Yant L."/>
            <person name="Moore C."/>
            <person name="Slenker M."/>
        </authorList>
    </citation>
    <scope>NUCLEOTIDE SEQUENCE [LARGE SCALE GENOMIC DNA]</scope>
    <source>
        <tissue evidence="2">Leaf</tissue>
    </source>
</reference>